<feature type="chain" id="PRO_5045971807" evidence="1">
    <location>
        <begin position="31"/>
        <end position="68"/>
    </location>
</feature>
<organism evidence="2 3">
    <name type="scientific">Paenibacillus plantarum</name>
    <dbReference type="NCBI Taxonomy" id="2654975"/>
    <lineage>
        <taxon>Bacteria</taxon>
        <taxon>Bacillati</taxon>
        <taxon>Bacillota</taxon>
        <taxon>Bacilli</taxon>
        <taxon>Bacillales</taxon>
        <taxon>Paenibacillaceae</taxon>
        <taxon>Paenibacillus</taxon>
    </lineage>
</organism>
<dbReference type="EMBL" id="WHNY01000026">
    <property type="protein sequence ID" value="NOU64016.1"/>
    <property type="molecule type" value="Genomic_DNA"/>
</dbReference>
<gene>
    <name evidence="2" type="ORF">GC096_08265</name>
</gene>
<feature type="signal peptide" evidence="1">
    <location>
        <begin position="1"/>
        <end position="30"/>
    </location>
</feature>
<evidence type="ECO:0000313" key="3">
    <source>
        <dbReference type="Proteomes" id="UP000653578"/>
    </source>
</evidence>
<protein>
    <submittedName>
        <fullName evidence="2">Uncharacterized protein</fullName>
    </submittedName>
</protein>
<evidence type="ECO:0000313" key="2">
    <source>
        <dbReference type="EMBL" id="NOU64016.1"/>
    </source>
</evidence>
<comment type="caution">
    <text evidence="2">The sequence shown here is derived from an EMBL/GenBank/DDBJ whole genome shotgun (WGS) entry which is preliminary data.</text>
</comment>
<keyword evidence="3" id="KW-1185">Reference proteome</keyword>
<dbReference type="RefSeq" id="WP_171629756.1">
    <property type="nucleotide sequence ID" value="NZ_WHNY01000026.1"/>
</dbReference>
<sequence length="68" mass="7314">MLPKKLCHIGLLISLLLLAVMVGMPSHAGAAVDPGVTIDTPKERAQLVKGVTRFTGTYTKAYEVQTVY</sequence>
<proteinExistence type="predicted"/>
<name>A0ABX1X6L3_9BACL</name>
<accession>A0ABX1X6L3</accession>
<keyword evidence="1" id="KW-0732">Signal</keyword>
<dbReference type="Proteomes" id="UP000653578">
    <property type="component" value="Unassembled WGS sequence"/>
</dbReference>
<reference evidence="2 3" key="1">
    <citation type="submission" date="2019-10" db="EMBL/GenBank/DDBJ databases">
        <title>Description of Paenibacillus humi sp. nov.</title>
        <authorList>
            <person name="Carlier A."/>
            <person name="Qi S."/>
        </authorList>
    </citation>
    <scope>NUCLEOTIDE SEQUENCE [LARGE SCALE GENOMIC DNA]</scope>
    <source>
        <strain evidence="2 3">LMG 31461</strain>
    </source>
</reference>
<evidence type="ECO:0000256" key="1">
    <source>
        <dbReference type="SAM" id="SignalP"/>
    </source>
</evidence>